<gene>
    <name evidence="1" type="ORF">TEA_027563</name>
</gene>
<reference evidence="1 2" key="1">
    <citation type="journal article" date="2018" name="Proc. Natl. Acad. Sci. U.S.A.">
        <title>Draft genome sequence of Camellia sinensis var. sinensis provides insights into the evolution of the tea genome and tea quality.</title>
        <authorList>
            <person name="Wei C."/>
            <person name="Yang H."/>
            <person name="Wang S."/>
            <person name="Zhao J."/>
            <person name="Liu C."/>
            <person name="Gao L."/>
            <person name="Xia E."/>
            <person name="Lu Y."/>
            <person name="Tai Y."/>
            <person name="She G."/>
            <person name="Sun J."/>
            <person name="Cao H."/>
            <person name="Tong W."/>
            <person name="Gao Q."/>
            <person name="Li Y."/>
            <person name="Deng W."/>
            <person name="Jiang X."/>
            <person name="Wang W."/>
            <person name="Chen Q."/>
            <person name="Zhang S."/>
            <person name="Li H."/>
            <person name="Wu J."/>
            <person name="Wang P."/>
            <person name="Li P."/>
            <person name="Shi C."/>
            <person name="Zheng F."/>
            <person name="Jian J."/>
            <person name="Huang B."/>
            <person name="Shan D."/>
            <person name="Shi M."/>
            <person name="Fang C."/>
            <person name="Yue Y."/>
            <person name="Li F."/>
            <person name="Li D."/>
            <person name="Wei S."/>
            <person name="Han B."/>
            <person name="Jiang C."/>
            <person name="Yin Y."/>
            <person name="Xia T."/>
            <person name="Zhang Z."/>
            <person name="Bennetzen J.L."/>
            <person name="Zhao S."/>
            <person name="Wan X."/>
        </authorList>
    </citation>
    <scope>NUCLEOTIDE SEQUENCE [LARGE SCALE GENOMIC DNA]</scope>
    <source>
        <strain evidence="2">cv. Shuchazao</strain>
        <tissue evidence="1">Leaf</tissue>
    </source>
</reference>
<dbReference type="Gene3D" id="3.40.50.300">
    <property type="entry name" value="P-loop containing nucleotide triphosphate hydrolases"/>
    <property type="match status" value="1"/>
</dbReference>
<dbReference type="AlphaFoldDB" id="A0A4V3WR85"/>
<dbReference type="EMBL" id="SDRB02000409">
    <property type="protein sequence ID" value="THG23207.1"/>
    <property type="molecule type" value="Genomic_DNA"/>
</dbReference>
<dbReference type="InterPro" id="IPR027417">
    <property type="entry name" value="P-loop_NTPase"/>
</dbReference>
<evidence type="ECO:0000313" key="1">
    <source>
        <dbReference type="EMBL" id="THG23207.1"/>
    </source>
</evidence>
<comment type="caution">
    <text evidence="1">The sequence shown here is derived from an EMBL/GenBank/DDBJ whole genome shotgun (WGS) entry which is preliminary data.</text>
</comment>
<keyword evidence="2" id="KW-1185">Reference proteome</keyword>
<proteinExistence type="predicted"/>
<sequence>MASVLEEKNRAEKEIEVLNSRLTSYSSFGEALKKEIEEVNEEQVMVELAWIEAVKELGVIQAQRKEEEMKTSSMDFIKAALKRLYEETYKMKQAEKKADVNVRTLNSKLLRAKSILDAGKTLSSFPSSRRCSHFLLLVVALLWNSLQQLTTKPLAANAASRILVYVLFVAGSAESVITTSLLNLPTTVQSTQPPAQVRELKKTDHANHTITVLPVGIPNVGKSALANSLHHIGQISAAEIPNAEVRSKLALTDDKVETSVNSELDKRRKQYAIDHTQVLGRESVLSKAVEKKQDSANQFTQDGVEDDSGSASRGNWWQGLVTLAIVACLGALAHTLGILVPVIGASEFATAATAIGTVANSFR</sequence>
<protein>
    <recommendedName>
        <fullName evidence="3">G domain-containing protein</fullName>
    </recommendedName>
</protein>
<evidence type="ECO:0008006" key="3">
    <source>
        <dbReference type="Google" id="ProtNLM"/>
    </source>
</evidence>
<accession>A0A4V3WR85</accession>
<evidence type="ECO:0000313" key="2">
    <source>
        <dbReference type="Proteomes" id="UP000306102"/>
    </source>
</evidence>
<name>A0A4V3WR85_CAMSN</name>
<organism evidence="1 2">
    <name type="scientific">Camellia sinensis var. sinensis</name>
    <name type="common">China tea</name>
    <dbReference type="NCBI Taxonomy" id="542762"/>
    <lineage>
        <taxon>Eukaryota</taxon>
        <taxon>Viridiplantae</taxon>
        <taxon>Streptophyta</taxon>
        <taxon>Embryophyta</taxon>
        <taxon>Tracheophyta</taxon>
        <taxon>Spermatophyta</taxon>
        <taxon>Magnoliopsida</taxon>
        <taxon>eudicotyledons</taxon>
        <taxon>Gunneridae</taxon>
        <taxon>Pentapetalae</taxon>
        <taxon>asterids</taxon>
        <taxon>Ericales</taxon>
        <taxon>Theaceae</taxon>
        <taxon>Camellia</taxon>
    </lineage>
</organism>
<dbReference type="Proteomes" id="UP000306102">
    <property type="component" value="Unassembled WGS sequence"/>
</dbReference>